<dbReference type="AlphaFoldDB" id="A0A484KJ48"/>
<accession>A0A484KJ48</accession>
<feature type="region of interest" description="Disordered" evidence="1">
    <location>
        <begin position="15"/>
        <end position="42"/>
    </location>
</feature>
<feature type="compositionally biased region" description="Basic and acidic residues" evidence="1">
    <location>
        <begin position="27"/>
        <end position="38"/>
    </location>
</feature>
<evidence type="ECO:0000313" key="2">
    <source>
        <dbReference type="EMBL" id="VFQ62082.1"/>
    </source>
</evidence>
<gene>
    <name evidence="2" type="ORF">CCAM_LOCUS3858</name>
</gene>
<evidence type="ECO:0000313" key="3">
    <source>
        <dbReference type="Proteomes" id="UP000595140"/>
    </source>
</evidence>
<evidence type="ECO:0000256" key="1">
    <source>
        <dbReference type="SAM" id="MobiDB-lite"/>
    </source>
</evidence>
<organism evidence="2 3">
    <name type="scientific">Cuscuta campestris</name>
    <dbReference type="NCBI Taxonomy" id="132261"/>
    <lineage>
        <taxon>Eukaryota</taxon>
        <taxon>Viridiplantae</taxon>
        <taxon>Streptophyta</taxon>
        <taxon>Embryophyta</taxon>
        <taxon>Tracheophyta</taxon>
        <taxon>Spermatophyta</taxon>
        <taxon>Magnoliopsida</taxon>
        <taxon>eudicotyledons</taxon>
        <taxon>Gunneridae</taxon>
        <taxon>Pentapetalae</taxon>
        <taxon>asterids</taxon>
        <taxon>lamiids</taxon>
        <taxon>Solanales</taxon>
        <taxon>Convolvulaceae</taxon>
        <taxon>Cuscuteae</taxon>
        <taxon>Cuscuta</taxon>
        <taxon>Cuscuta subgen. Grammica</taxon>
        <taxon>Cuscuta sect. Cleistogrammica</taxon>
    </lineage>
</organism>
<dbReference type="EMBL" id="OOIL02000217">
    <property type="protein sequence ID" value="VFQ62082.1"/>
    <property type="molecule type" value="Genomic_DNA"/>
</dbReference>
<proteinExistence type="predicted"/>
<name>A0A484KJ48_9ASTE</name>
<dbReference type="OrthoDB" id="10251136at2759"/>
<dbReference type="Proteomes" id="UP000595140">
    <property type="component" value="Unassembled WGS sequence"/>
</dbReference>
<keyword evidence="3" id="KW-1185">Reference proteome</keyword>
<sequence length="77" mass="8420">MKLGQGVGGYRELDLPLSTATFSSSPESHRNPDDRSIDDVSTGNERTTYKLKSYFDLAKEEIAEAVPAEEWGLAGDV</sequence>
<reference evidence="2 3" key="1">
    <citation type="submission" date="2018-04" db="EMBL/GenBank/DDBJ databases">
        <authorList>
            <person name="Vogel A."/>
        </authorList>
    </citation>
    <scope>NUCLEOTIDE SEQUENCE [LARGE SCALE GENOMIC DNA]</scope>
</reference>
<protein>
    <submittedName>
        <fullName evidence="2">Uncharacterized protein</fullName>
    </submittedName>
</protein>